<feature type="domain" description="FAD-binding" evidence="2">
    <location>
        <begin position="60"/>
        <end position="389"/>
    </location>
</feature>
<dbReference type="Pfam" id="PF01494">
    <property type="entry name" value="FAD_binding_3"/>
    <property type="match status" value="1"/>
</dbReference>
<gene>
    <name evidence="3" type="ORF">EPA99_05745</name>
</gene>
<dbReference type="GO" id="GO:0071949">
    <property type="term" value="F:FAD binding"/>
    <property type="evidence" value="ECO:0007669"/>
    <property type="project" value="InterPro"/>
</dbReference>
<evidence type="ECO:0000256" key="1">
    <source>
        <dbReference type="SAM" id="MobiDB-lite"/>
    </source>
</evidence>
<dbReference type="AlphaFoldDB" id="A0A4Q1JY77"/>
<accession>A0A4Q1JY77</accession>
<reference evidence="3 4" key="1">
    <citation type="submission" date="2019-01" db="EMBL/GenBank/DDBJ databases">
        <title>Pseudoxanthomonas composti sp. nov., isolated from compost.</title>
        <authorList>
            <person name="Yang G."/>
        </authorList>
    </citation>
    <scope>NUCLEOTIDE SEQUENCE [LARGE SCALE GENOMIC DNA]</scope>
    <source>
        <strain evidence="3 4">GSS15</strain>
    </source>
</reference>
<protein>
    <submittedName>
        <fullName evidence="3">FAD-binding monooxygenase</fullName>
    </submittedName>
</protein>
<dbReference type="SUPFAM" id="SSF51905">
    <property type="entry name" value="FAD/NAD(P)-binding domain"/>
    <property type="match status" value="1"/>
</dbReference>
<dbReference type="InterPro" id="IPR051704">
    <property type="entry name" value="FAD_aromatic-hydroxylase"/>
</dbReference>
<evidence type="ECO:0000259" key="2">
    <source>
        <dbReference type="Pfam" id="PF01494"/>
    </source>
</evidence>
<name>A0A4Q1JY77_9GAMM</name>
<dbReference type="Proteomes" id="UP000289784">
    <property type="component" value="Unassembled WGS sequence"/>
</dbReference>
<dbReference type="GO" id="GO:0004497">
    <property type="term" value="F:monooxygenase activity"/>
    <property type="evidence" value="ECO:0007669"/>
    <property type="project" value="UniProtKB-KW"/>
</dbReference>
<comment type="caution">
    <text evidence="3">The sequence shown here is derived from an EMBL/GenBank/DDBJ whole genome shotgun (WGS) entry which is preliminary data.</text>
</comment>
<keyword evidence="3" id="KW-0503">Monooxygenase</keyword>
<dbReference type="OrthoDB" id="5499180at2"/>
<evidence type="ECO:0000313" key="4">
    <source>
        <dbReference type="Proteomes" id="UP000289784"/>
    </source>
</evidence>
<keyword evidence="4" id="KW-1185">Reference proteome</keyword>
<feature type="region of interest" description="Disordered" evidence="1">
    <location>
        <begin position="33"/>
        <end position="52"/>
    </location>
</feature>
<keyword evidence="3" id="KW-0560">Oxidoreductase</keyword>
<proteinExistence type="predicted"/>
<dbReference type="EMBL" id="SAWZ01000002">
    <property type="protein sequence ID" value="RXR07418.1"/>
    <property type="molecule type" value="Genomic_DNA"/>
</dbReference>
<dbReference type="PANTHER" id="PTHR46865:SF2">
    <property type="entry name" value="MONOOXYGENASE"/>
    <property type="match status" value="1"/>
</dbReference>
<dbReference type="InterPro" id="IPR036188">
    <property type="entry name" value="FAD/NAD-bd_sf"/>
</dbReference>
<dbReference type="InterPro" id="IPR002938">
    <property type="entry name" value="FAD-bd"/>
</dbReference>
<organism evidence="3 4">
    <name type="scientific">Pseudoxanthomonas composti</name>
    <dbReference type="NCBI Taxonomy" id="2137479"/>
    <lineage>
        <taxon>Bacteria</taxon>
        <taxon>Pseudomonadati</taxon>
        <taxon>Pseudomonadota</taxon>
        <taxon>Gammaproteobacteria</taxon>
        <taxon>Lysobacterales</taxon>
        <taxon>Lysobacteraceae</taxon>
        <taxon>Pseudoxanthomonas</taxon>
    </lineage>
</organism>
<dbReference type="Gene3D" id="3.50.50.60">
    <property type="entry name" value="FAD/NAD(P)-binding domain"/>
    <property type="match status" value="1"/>
</dbReference>
<dbReference type="Gene3D" id="3.30.9.10">
    <property type="entry name" value="D-Amino Acid Oxidase, subunit A, domain 2"/>
    <property type="match status" value="1"/>
</dbReference>
<dbReference type="PRINTS" id="PR00420">
    <property type="entry name" value="RNGMNOXGNASE"/>
</dbReference>
<sequence length="454" mass="49152">MRTRSPCAVRPLNAPKEESTSRTRLARTCPASVNHAPAAPCSNARTTPPEHNARMTTPRILITGASIAGPALAFWMRKLGWEVVLLERAKAFRRGGQNIDVRGPGRDALAAMGLLDAVKGRNTTEQAWTFVDEDNTVIARFGQEEFGGEGPTAELEILRGDLASIVDEAGDGVEHRYGDWIETLHDDGAGVEVSFHSGAKERFDLVVAAEGARSRTRELVLGQSTTLEPFGLSSAYFSIPKGQNDHQDARWFNAPGGRSVFLRPDAQGRTRVVLSIQEQPSGWDDLEPQAQKQKIAERFADAGWETPRVLEGLWATDDFYFHSIELVKMPRFNKGRVVMTGDAAWAVMGSGTTLALIGPYVLAGELAKGGDIAAALDRYNDVMRPFVDKAQDIPSWGPKALQPQSRAGIGIQHALLKVAASPAVRPLIARFASGGSGLPELPAYPELTGRTRVG</sequence>
<dbReference type="PANTHER" id="PTHR46865">
    <property type="entry name" value="OXIDOREDUCTASE-RELATED"/>
    <property type="match status" value="1"/>
</dbReference>
<evidence type="ECO:0000313" key="3">
    <source>
        <dbReference type="EMBL" id="RXR07418.1"/>
    </source>
</evidence>
<feature type="region of interest" description="Disordered" evidence="1">
    <location>
        <begin position="1"/>
        <end position="25"/>
    </location>
</feature>